<dbReference type="Proteomes" id="UP000006552">
    <property type="component" value="Chromosome"/>
</dbReference>
<protein>
    <submittedName>
        <fullName evidence="2">Uncharacterized protein</fullName>
    </submittedName>
</protein>
<evidence type="ECO:0000313" key="3">
    <source>
        <dbReference type="Proteomes" id="UP000006552"/>
    </source>
</evidence>
<evidence type="ECO:0000313" key="2">
    <source>
        <dbReference type="EMBL" id="CAI07045.1"/>
    </source>
</evidence>
<accession>Q5P6L6</accession>
<dbReference type="KEGG" id="eba:ebA1705"/>
<dbReference type="EMBL" id="CR555306">
    <property type="protein sequence ID" value="CAI07045.1"/>
    <property type="molecule type" value="Genomic_DNA"/>
</dbReference>
<reference evidence="2 3" key="1">
    <citation type="journal article" date="2005" name="Arch. Microbiol.">
        <title>The genome sequence of an anaerobic aromatic-degrading denitrifying bacterium, strain EbN1.</title>
        <authorList>
            <person name="Rabus R."/>
            <person name="Kube M."/>
            <person name="Heider J."/>
            <person name="Beck A."/>
            <person name="Heitmann K."/>
            <person name="Widdel F."/>
            <person name="Reinhardt R."/>
        </authorList>
    </citation>
    <scope>NUCLEOTIDE SEQUENCE [LARGE SCALE GENOMIC DNA]</scope>
    <source>
        <strain evidence="2 3">EbN1</strain>
    </source>
</reference>
<proteinExistence type="predicted"/>
<dbReference type="STRING" id="76114.ebA1705"/>
<sequence length="104" mass="11454">MICAQVASGKVRAAIEGLRLRRRPRCAEPPQRDSSSNQCVTPVEFAPSSGSSRLRAFAGTTSTDLRVAHGVASLRAWRDFWLHALRFFGPGRRAVIGHQPARRT</sequence>
<name>Q5P6L6_AROAE</name>
<keyword evidence="3" id="KW-1185">Reference proteome</keyword>
<evidence type="ECO:0000256" key="1">
    <source>
        <dbReference type="SAM" id="MobiDB-lite"/>
    </source>
</evidence>
<dbReference type="AlphaFoldDB" id="Q5P6L6"/>
<dbReference type="HOGENOM" id="CLU_2244355_0_0_4"/>
<organism evidence="2 3">
    <name type="scientific">Aromatoleum aromaticum (strain DSM 19018 / LMG 30748 / EbN1)</name>
    <name type="common">Azoarcus sp. (strain EbN1)</name>
    <dbReference type="NCBI Taxonomy" id="76114"/>
    <lineage>
        <taxon>Bacteria</taxon>
        <taxon>Pseudomonadati</taxon>
        <taxon>Pseudomonadota</taxon>
        <taxon>Betaproteobacteria</taxon>
        <taxon>Rhodocyclales</taxon>
        <taxon>Rhodocyclaceae</taxon>
        <taxon>Aromatoleum</taxon>
    </lineage>
</organism>
<feature type="region of interest" description="Disordered" evidence="1">
    <location>
        <begin position="25"/>
        <end position="50"/>
    </location>
</feature>
<gene>
    <name evidence="2" type="ORF">ebA1705</name>
</gene>